<keyword evidence="4 7" id="KW-0812">Transmembrane</keyword>
<evidence type="ECO:0000313" key="11">
    <source>
        <dbReference type="EMBL" id="CAF1285882.1"/>
    </source>
</evidence>
<feature type="transmembrane region" description="Helical" evidence="8">
    <location>
        <begin position="230"/>
        <end position="250"/>
    </location>
</feature>
<dbReference type="PROSITE" id="PS00221">
    <property type="entry name" value="MIP"/>
    <property type="match status" value="1"/>
</dbReference>
<dbReference type="PANTHER" id="PTHR43829:SF9">
    <property type="entry name" value="AQUAPORIN-9"/>
    <property type="match status" value="1"/>
</dbReference>
<dbReference type="GO" id="GO:0015250">
    <property type="term" value="F:water channel activity"/>
    <property type="evidence" value="ECO:0007669"/>
    <property type="project" value="TreeGrafter"/>
</dbReference>
<keyword evidence="6 8" id="KW-0472">Membrane</keyword>
<evidence type="ECO:0000313" key="10">
    <source>
        <dbReference type="EMBL" id="CAF1082368.1"/>
    </source>
</evidence>
<evidence type="ECO:0000256" key="4">
    <source>
        <dbReference type="ARBA" id="ARBA00022692"/>
    </source>
</evidence>
<dbReference type="InterPro" id="IPR050363">
    <property type="entry name" value="MIP/Aquaporin"/>
</dbReference>
<dbReference type="InterPro" id="IPR022357">
    <property type="entry name" value="MIP_CS"/>
</dbReference>
<dbReference type="PANTHER" id="PTHR43829">
    <property type="entry name" value="AQUAPORIN OR AQUAGLYCEROPORIN RELATED"/>
    <property type="match status" value="1"/>
</dbReference>
<dbReference type="SUPFAM" id="SSF81338">
    <property type="entry name" value="Aquaporin-like"/>
    <property type="match status" value="1"/>
</dbReference>
<evidence type="ECO:0000313" key="12">
    <source>
        <dbReference type="Proteomes" id="UP000663882"/>
    </source>
</evidence>
<feature type="transmembrane region" description="Helical" evidence="8">
    <location>
        <begin position="12"/>
        <end position="33"/>
    </location>
</feature>
<evidence type="ECO:0008006" key="13">
    <source>
        <dbReference type="Google" id="ProtNLM"/>
    </source>
</evidence>
<evidence type="ECO:0000256" key="1">
    <source>
        <dbReference type="ARBA" id="ARBA00004141"/>
    </source>
</evidence>
<dbReference type="OrthoDB" id="3222at2759"/>
<dbReference type="EMBL" id="CAJNOU010002062">
    <property type="protein sequence ID" value="CAF1285882.1"/>
    <property type="molecule type" value="Genomic_DNA"/>
</dbReference>
<accession>A0A814MQG8</accession>
<proteinExistence type="inferred from homology"/>
<evidence type="ECO:0000256" key="3">
    <source>
        <dbReference type="ARBA" id="ARBA00022448"/>
    </source>
</evidence>
<evidence type="ECO:0000256" key="8">
    <source>
        <dbReference type="SAM" id="Phobius"/>
    </source>
</evidence>
<dbReference type="InterPro" id="IPR023271">
    <property type="entry name" value="Aquaporin-like"/>
</dbReference>
<sequence>MVKTEVLQQYAIQLLAECFATCILVLFGEAAIANFKFAGQASNSTLPVGIAFGVGVFSAMMIGGPITGAHLNPAVSIALMTIRKLKPLQCIFRIIGQISGAFLAALLVYLVYFNQFNIFDGGLRQVTGPNGTADIFFTMPAKDIPQWNTFIDQFVSTGCLMIFVMAVSYEYNHMISDVAKPFAFAIVVMTLICAFSINAGAALNPARDLGPRLFGIFVYGWNDVFQVHNYFFWVPILGPTFGAIFGAWIYTGYTWLIKHYGHFSNTEHTDVDRKIDLGDIQTKYVDDAHKLQQKFTKVNG</sequence>
<dbReference type="AlphaFoldDB" id="A0A814MQG8"/>
<dbReference type="Proteomes" id="UP000663864">
    <property type="component" value="Unassembled WGS sequence"/>
</dbReference>
<evidence type="ECO:0000256" key="7">
    <source>
        <dbReference type="RuleBase" id="RU000477"/>
    </source>
</evidence>
<reference evidence="10" key="1">
    <citation type="submission" date="2021-02" db="EMBL/GenBank/DDBJ databases">
        <authorList>
            <person name="Nowell W R."/>
        </authorList>
    </citation>
    <scope>NUCLEOTIDE SEQUENCE</scope>
</reference>
<dbReference type="GO" id="GO:0016323">
    <property type="term" value="C:basolateral plasma membrane"/>
    <property type="evidence" value="ECO:0007669"/>
    <property type="project" value="TreeGrafter"/>
</dbReference>
<dbReference type="EMBL" id="CAJNOT010000284">
    <property type="protein sequence ID" value="CAF0926211.1"/>
    <property type="molecule type" value="Genomic_DNA"/>
</dbReference>
<keyword evidence="5 8" id="KW-1133">Transmembrane helix</keyword>
<feature type="transmembrane region" description="Helical" evidence="8">
    <location>
        <begin position="181"/>
        <end position="203"/>
    </location>
</feature>
<feature type="transmembrane region" description="Helical" evidence="8">
    <location>
        <begin position="150"/>
        <end position="169"/>
    </location>
</feature>
<evidence type="ECO:0000256" key="2">
    <source>
        <dbReference type="ARBA" id="ARBA00006175"/>
    </source>
</evidence>
<evidence type="ECO:0000256" key="6">
    <source>
        <dbReference type="ARBA" id="ARBA00023136"/>
    </source>
</evidence>
<dbReference type="Proteomes" id="UP000663882">
    <property type="component" value="Unassembled WGS sequence"/>
</dbReference>
<evidence type="ECO:0000313" key="9">
    <source>
        <dbReference type="EMBL" id="CAF0926211.1"/>
    </source>
</evidence>
<dbReference type="GO" id="GO:0015254">
    <property type="term" value="F:glycerol channel activity"/>
    <property type="evidence" value="ECO:0007669"/>
    <property type="project" value="TreeGrafter"/>
</dbReference>
<gene>
    <name evidence="10" type="ORF">RFH988_LOCUS18363</name>
    <name evidence="11" type="ORF">SEV965_LOCUS25510</name>
    <name evidence="9" type="ORF">ZHD862_LOCUS8674</name>
</gene>
<comment type="similarity">
    <text evidence="2 7">Belongs to the MIP/aquaporin (TC 1.A.8) family.</text>
</comment>
<comment type="caution">
    <text evidence="10">The sequence shown here is derived from an EMBL/GenBank/DDBJ whole genome shotgun (WGS) entry which is preliminary data.</text>
</comment>
<dbReference type="InterPro" id="IPR000425">
    <property type="entry name" value="MIP"/>
</dbReference>
<feature type="transmembrane region" description="Helical" evidence="8">
    <location>
        <begin position="90"/>
        <end position="112"/>
    </location>
</feature>
<evidence type="ECO:0000256" key="5">
    <source>
        <dbReference type="ARBA" id="ARBA00022989"/>
    </source>
</evidence>
<dbReference type="Proteomes" id="UP000663889">
    <property type="component" value="Unassembled WGS sequence"/>
</dbReference>
<dbReference type="Pfam" id="PF00230">
    <property type="entry name" value="MIP"/>
    <property type="match status" value="1"/>
</dbReference>
<dbReference type="PRINTS" id="PR00783">
    <property type="entry name" value="MINTRINSICP"/>
</dbReference>
<feature type="transmembrane region" description="Helical" evidence="8">
    <location>
        <begin position="45"/>
        <end position="69"/>
    </location>
</feature>
<organism evidence="10 12">
    <name type="scientific">Rotaria sordida</name>
    <dbReference type="NCBI Taxonomy" id="392033"/>
    <lineage>
        <taxon>Eukaryota</taxon>
        <taxon>Metazoa</taxon>
        <taxon>Spiralia</taxon>
        <taxon>Gnathifera</taxon>
        <taxon>Rotifera</taxon>
        <taxon>Eurotatoria</taxon>
        <taxon>Bdelloidea</taxon>
        <taxon>Philodinida</taxon>
        <taxon>Philodinidae</taxon>
        <taxon>Rotaria</taxon>
    </lineage>
</organism>
<dbReference type="Gene3D" id="1.20.1080.10">
    <property type="entry name" value="Glycerol uptake facilitator protein"/>
    <property type="match status" value="1"/>
</dbReference>
<dbReference type="EMBL" id="CAJNOO010001030">
    <property type="protein sequence ID" value="CAF1082368.1"/>
    <property type="molecule type" value="Genomic_DNA"/>
</dbReference>
<keyword evidence="3 7" id="KW-0813">Transport</keyword>
<protein>
    <recommendedName>
        <fullName evidence="13">Aquaporin</fullName>
    </recommendedName>
</protein>
<comment type="subcellular location">
    <subcellularLocation>
        <location evidence="1">Membrane</location>
        <topology evidence="1">Multi-pass membrane protein</topology>
    </subcellularLocation>
</comment>
<dbReference type="CDD" id="cd00333">
    <property type="entry name" value="MIP"/>
    <property type="match status" value="1"/>
</dbReference>
<name>A0A814MQG8_9BILA</name>